<sequence length="370" mass="41262">MSKRPTPSNPYVLAPKQQRQNETRTLQKRPHHATLHRASSSSSSLPHEPTLPVKPTTARELLRLASTFEEPYVVNAIPSVVAEVLKRRHVCSVSGQAGCGKSNLLISSSVHQLLNKYLSSSAPSCPSVVYVTLGMEDSNGVPKRLKDIALGVMDKAVDDLGLDEIIQRYNRNPSTSSKITSLDKVEVVEEIVSEAVLKKFMVKKLENTEEFEAALEINGDGVGQGNENRNRNRNGMTETLQEFLLRLSSESMPCSLLCLDSIAGIYRKSYDDSQTQNTSFPVQTFFQISAFLRSLDLPVLVANQSVGNPDKGERECFGLSYQFCVDGRLELARHQGEKWIRWLRVKCFPNVKDVTMRFEVGKEGMIELTT</sequence>
<dbReference type="AlphaFoldDB" id="A0A9W7FFZ6"/>
<dbReference type="EMBL" id="BRXX01000428">
    <property type="protein sequence ID" value="GMI11363.1"/>
    <property type="molecule type" value="Genomic_DNA"/>
</dbReference>
<name>A0A9W7FFZ6_9STRA</name>
<feature type="compositionally biased region" description="Basic residues" evidence="1">
    <location>
        <begin position="26"/>
        <end position="35"/>
    </location>
</feature>
<dbReference type="GO" id="GO:0090656">
    <property type="term" value="P:t-circle formation"/>
    <property type="evidence" value="ECO:0007669"/>
    <property type="project" value="TreeGrafter"/>
</dbReference>
<organism evidence="2 3">
    <name type="scientific">Triparma verrucosa</name>
    <dbReference type="NCBI Taxonomy" id="1606542"/>
    <lineage>
        <taxon>Eukaryota</taxon>
        <taxon>Sar</taxon>
        <taxon>Stramenopiles</taxon>
        <taxon>Ochrophyta</taxon>
        <taxon>Bolidophyceae</taxon>
        <taxon>Parmales</taxon>
        <taxon>Triparmaceae</taxon>
        <taxon>Triparma</taxon>
    </lineage>
</organism>
<proteinExistence type="predicted"/>
<evidence type="ECO:0000313" key="3">
    <source>
        <dbReference type="Proteomes" id="UP001165160"/>
    </source>
</evidence>
<keyword evidence="3" id="KW-1185">Reference proteome</keyword>
<dbReference type="SUPFAM" id="SSF52540">
    <property type="entry name" value="P-loop containing nucleoside triphosphate hydrolases"/>
    <property type="match status" value="1"/>
</dbReference>
<reference evidence="3" key="1">
    <citation type="journal article" date="2023" name="Commun. Biol.">
        <title>Genome analysis of Parmales, the sister group of diatoms, reveals the evolutionary specialization of diatoms from phago-mixotrophs to photoautotrophs.</title>
        <authorList>
            <person name="Ban H."/>
            <person name="Sato S."/>
            <person name="Yoshikawa S."/>
            <person name="Yamada K."/>
            <person name="Nakamura Y."/>
            <person name="Ichinomiya M."/>
            <person name="Sato N."/>
            <person name="Blanc-Mathieu R."/>
            <person name="Endo H."/>
            <person name="Kuwata A."/>
            <person name="Ogata H."/>
        </authorList>
    </citation>
    <scope>NUCLEOTIDE SEQUENCE [LARGE SCALE GENOMIC DNA]</scope>
    <source>
        <strain evidence="3">NIES 3699</strain>
    </source>
</reference>
<dbReference type="Proteomes" id="UP001165160">
    <property type="component" value="Unassembled WGS sequence"/>
</dbReference>
<gene>
    <name evidence="2" type="ORF">TrVE_jg4944</name>
</gene>
<dbReference type="GO" id="GO:0000400">
    <property type="term" value="F:four-way junction DNA binding"/>
    <property type="evidence" value="ECO:0007669"/>
    <property type="project" value="TreeGrafter"/>
</dbReference>
<dbReference type="GO" id="GO:0045003">
    <property type="term" value="P:double-strand break repair via synthesis-dependent strand annealing"/>
    <property type="evidence" value="ECO:0007669"/>
    <property type="project" value="TreeGrafter"/>
</dbReference>
<comment type="caution">
    <text evidence="2">The sequence shown here is derived from an EMBL/GenBank/DDBJ whole genome shotgun (WGS) entry which is preliminary data.</text>
</comment>
<dbReference type="PANTHER" id="PTHR46487">
    <property type="entry name" value="DNA REPAIR PROTEIN XRCC3"/>
    <property type="match status" value="1"/>
</dbReference>
<dbReference type="PANTHER" id="PTHR46487:SF1">
    <property type="entry name" value="DNA REPAIR PROTEIN XRCC3"/>
    <property type="match status" value="1"/>
</dbReference>
<dbReference type="InterPro" id="IPR027417">
    <property type="entry name" value="P-loop_NTPase"/>
</dbReference>
<feature type="region of interest" description="Disordered" evidence="1">
    <location>
        <begin position="1"/>
        <end position="53"/>
    </location>
</feature>
<dbReference type="GO" id="GO:0000722">
    <property type="term" value="P:telomere maintenance via recombination"/>
    <property type="evidence" value="ECO:0007669"/>
    <property type="project" value="TreeGrafter"/>
</dbReference>
<dbReference type="GO" id="GO:0005657">
    <property type="term" value="C:replication fork"/>
    <property type="evidence" value="ECO:0007669"/>
    <property type="project" value="TreeGrafter"/>
</dbReference>
<accession>A0A9W7FFZ6</accession>
<dbReference type="GO" id="GO:0033065">
    <property type="term" value="C:Rad51C-XRCC3 complex"/>
    <property type="evidence" value="ECO:0007669"/>
    <property type="project" value="TreeGrafter"/>
</dbReference>
<dbReference type="GO" id="GO:0071140">
    <property type="term" value="P:resolution of mitotic recombination intermediates"/>
    <property type="evidence" value="ECO:0007669"/>
    <property type="project" value="TreeGrafter"/>
</dbReference>
<protein>
    <submittedName>
        <fullName evidence="2">Uncharacterized protein</fullName>
    </submittedName>
</protein>
<evidence type="ECO:0000256" key="1">
    <source>
        <dbReference type="SAM" id="MobiDB-lite"/>
    </source>
</evidence>
<evidence type="ECO:0000313" key="2">
    <source>
        <dbReference type="EMBL" id="GMI11363.1"/>
    </source>
</evidence>
<dbReference type="Gene3D" id="3.40.50.300">
    <property type="entry name" value="P-loop containing nucleotide triphosphate hydrolases"/>
    <property type="match status" value="1"/>
</dbReference>